<comment type="similarity">
    <text evidence="1">Belongs to the CpoB family.</text>
</comment>
<evidence type="ECO:0000256" key="2">
    <source>
        <dbReference type="SAM" id="MobiDB-lite"/>
    </source>
</evidence>
<sequence>MIFKSSLVRQIVVGVTLTGSVLLTQTAFAFADDDARRAIVDLRQQIKVLTEANQRARIQLADQIEGLEQEVARLRGEMEQLTRPGGAGNAANAAGGGRAPDARSQDPREQSAFDQSMETFRKGQYKETIQNLTAFMTLYPDSALAPTAQFYLGSSRYALKDFKGAMGTLQAMVQKYPTQQRAPDALLMVAACQIELNNRPGAKVTLQRIIKDYKGTPAADTAAKRLPLLQ</sequence>
<dbReference type="HAMAP" id="MF_02066">
    <property type="entry name" value="CpoB"/>
    <property type="match status" value="1"/>
</dbReference>
<feature type="compositionally biased region" description="Basic and acidic residues" evidence="2">
    <location>
        <begin position="100"/>
        <end position="111"/>
    </location>
</feature>
<dbReference type="Gene3D" id="1.25.40.10">
    <property type="entry name" value="Tetratricopeptide repeat domain"/>
    <property type="match status" value="1"/>
</dbReference>
<comment type="subcellular location">
    <subcellularLocation>
        <location evidence="1">Periplasm</location>
    </subcellularLocation>
</comment>
<keyword evidence="1" id="KW-0574">Periplasm</keyword>
<dbReference type="InterPro" id="IPR014162">
    <property type="entry name" value="CpoB_C"/>
</dbReference>
<feature type="region of interest" description="Disordered" evidence="2">
    <location>
        <begin position="81"/>
        <end position="117"/>
    </location>
</feature>
<name>A0A953N6S6_9BURK</name>
<protein>
    <recommendedName>
        <fullName evidence="1">Cell division coordinator CpoB</fullName>
    </recommendedName>
</protein>
<dbReference type="AlphaFoldDB" id="A0A953N6S6"/>
<keyword evidence="4" id="KW-1185">Reference proteome</keyword>
<organism evidence="3 4">
    <name type="scientific">Zwartia hollandica</name>
    <dbReference type="NCBI Taxonomy" id="324606"/>
    <lineage>
        <taxon>Bacteria</taxon>
        <taxon>Pseudomonadati</taxon>
        <taxon>Pseudomonadota</taxon>
        <taxon>Betaproteobacteria</taxon>
        <taxon>Burkholderiales</taxon>
        <taxon>Alcaligenaceae</taxon>
        <taxon>Zwartia</taxon>
    </lineage>
</organism>
<keyword evidence="1" id="KW-0732">Signal</keyword>
<dbReference type="SUPFAM" id="SSF48452">
    <property type="entry name" value="TPR-like"/>
    <property type="match status" value="1"/>
</dbReference>
<keyword evidence="1" id="KW-0131">Cell cycle</keyword>
<dbReference type="RefSeq" id="WP_259660064.1">
    <property type="nucleotide sequence ID" value="NZ_JAHXRI010000005.1"/>
</dbReference>
<dbReference type="GO" id="GO:0043093">
    <property type="term" value="P:FtsZ-dependent cytokinesis"/>
    <property type="evidence" value="ECO:0007669"/>
    <property type="project" value="UniProtKB-UniRule"/>
</dbReference>
<dbReference type="InterPro" id="IPR011990">
    <property type="entry name" value="TPR-like_helical_dom_sf"/>
</dbReference>
<dbReference type="InterPro" id="IPR034706">
    <property type="entry name" value="CpoB"/>
</dbReference>
<dbReference type="Pfam" id="PF14559">
    <property type="entry name" value="TPR_19"/>
    <property type="match status" value="1"/>
</dbReference>
<dbReference type="GO" id="GO:0030288">
    <property type="term" value="C:outer membrane-bounded periplasmic space"/>
    <property type="evidence" value="ECO:0007669"/>
    <property type="project" value="UniProtKB-UniRule"/>
</dbReference>
<proteinExistence type="inferred from homology"/>
<evidence type="ECO:0000313" key="3">
    <source>
        <dbReference type="EMBL" id="MBZ1349645.1"/>
    </source>
</evidence>
<evidence type="ECO:0000256" key="1">
    <source>
        <dbReference type="HAMAP-Rule" id="MF_02066"/>
    </source>
</evidence>
<dbReference type="Proteomes" id="UP000739565">
    <property type="component" value="Unassembled WGS sequence"/>
</dbReference>
<comment type="caution">
    <text evidence="3">The sequence shown here is derived from an EMBL/GenBank/DDBJ whole genome shotgun (WGS) entry which is preliminary data.</text>
</comment>
<reference evidence="3" key="1">
    <citation type="submission" date="2021-07" db="EMBL/GenBank/DDBJ databases">
        <title>New genus and species of the family Alcaligenaceae.</title>
        <authorList>
            <person name="Hahn M.W."/>
        </authorList>
    </citation>
    <scope>NUCLEOTIDE SEQUENCE</scope>
    <source>
        <strain evidence="3">LF4-65</strain>
    </source>
</reference>
<gene>
    <name evidence="3" type="primary">ybgF</name>
    <name evidence="1" type="synonym">cpoB</name>
    <name evidence="3" type="ORF">KZZ10_03215</name>
</gene>
<comment type="function">
    <text evidence="1">Mediates coordination of peptidoglycan synthesis and outer membrane constriction during cell division.</text>
</comment>
<accession>A0A953N6S6</accession>
<dbReference type="NCBIfam" id="TIGR02795">
    <property type="entry name" value="tol_pal_ybgF"/>
    <property type="match status" value="1"/>
</dbReference>
<dbReference type="EMBL" id="JAHXRI010000005">
    <property type="protein sequence ID" value="MBZ1349645.1"/>
    <property type="molecule type" value="Genomic_DNA"/>
</dbReference>
<evidence type="ECO:0000313" key="4">
    <source>
        <dbReference type="Proteomes" id="UP000739565"/>
    </source>
</evidence>
<keyword evidence="1" id="KW-0132">Cell division</keyword>